<evidence type="ECO:0000313" key="3">
    <source>
        <dbReference type="Proteomes" id="UP001066276"/>
    </source>
</evidence>
<evidence type="ECO:0000256" key="1">
    <source>
        <dbReference type="SAM" id="MobiDB-lite"/>
    </source>
</evidence>
<feature type="region of interest" description="Disordered" evidence="1">
    <location>
        <begin position="1"/>
        <end position="55"/>
    </location>
</feature>
<evidence type="ECO:0000313" key="2">
    <source>
        <dbReference type="EMBL" id="KAJ1081971.1"/>
    </source>
</evidence>
<sequence length="80" mass="8087">MPGCSRHNRAPCRGTTVRRGAADAATGDHFVAGPAENGAAPGKADQDSGELSGGGEVYNKRGAVFTTRGKAPSLVPTSFD</sequence>
<dbReference type="AlphaFoldDB" id="A0AAV7KRE8"/>
<accession>A0AAV7KRE8</accession>
<dbReference type="Proteomes" id="UP001066276">
    <property type="component" value="Chromosome 12"/>
</dbReference>
<comment type="caution">
    <text evidence="2">The sequence shown here is derived from an EMBL/GenBank/DDBJ whole genome shotgun (WGS) entry which is preliminary data.</text>
</comment>
<organism evidence="2 3">
    <name type="scientific">Pleurodeles waltl</name>
    <name type="common">Iberian ribbed newt</name>
    <dbReference type="NCBI Taxonomy" id="8319"/>
    <lineage>
        <taxon>Eukaryota</taxon>
        <taxon>Metazoa</taxon>
        <taxon>Chordata</taxon>
        <taxon>Craniata</taxon>
        <taxon>Vertebrata</taxon>
        <taxon>Euteleostomi</taxon>
        <taxon>Amphibia</taxon>
        <taxon>Batrachia</taxon>
        <taxon>Caudata</taxon>
        <taxon>Salamandroidea</taxon>
        <taxon>Salamandridae</taxon>
        <taxon>Pleurodelinae</taxon>
        <taxon>Pleurodeles</taxon>
    </lineage>
</organism>
<reference evidence="2" key="1">
    <citation type="journal article" date="2022" name="bioRxiv">
        <title>Sequencing and chromosome-scale assembly of the giantPleurodeles waltlgenome.</title>
        <authorList>
            <person name="Brown T."/>
            <person name="Elewa A."/>
            <person name="Iarovenko S."/>
            <person name="Subramanian E."/>
            <person name="Araus A.J."/>
            <person name="Petzold A."/>
            <person name="Susuki M."/>
            <person name="Suzuki K.-i.T."/>
            <person name="Hayashi T."/>
            <person name="Toyoda A."/>
            <person name="Oliveira C."/>
            <person name="Osipova E."/>
            <person name="Leigh N.D."/>
            <person name="Simon A."/>
            <person name="Yun M.H."/>
        </authorList>
    </citation>
    <scope>NUCLEOTIDE SEQUENCE</scope>
    <source>
        <strain evidence="2">20211129_DDA</strain>
        <tissue evidence="2">Liver</tissue>
    </source>
</reference>
<dbReference type="EMBL" id="JANPWB010000016">
    <property type="protein sequence ID" value="KAJ1081971.1"/>
    <property type="molecule type" value="Genomic_DNA"/>
</dbReference>
<keyword evidence="3" id="KW-1185">Reference proteome</keyword>
<name>A0AAV7KRE8_PLEWA</name>
<protein>
    <submittedName>
        <fullName evidence="2">Uncharacterized protein</fullName>
    </submittedName>
</protein>
<gene>
    <name evidence="2" type="ORF">NDU88_002143</name>
</gene>
<feature type="compositionally biased region" description="Basic residues" evidence="1">
    <location>
        <begin position="1"/>
        <end position="10"/>
    </location>
</feature>
<proteinExistence type="predicted"/>